<proteinExistence type="predicted"/>
<dbReference type="Gene3D" id="1.10.510.10">
    <property type="entry name" value="Transferase(Phosphotransferase) domain 1"/>
    <property type="match status" value="1"/>
</dbReference>
<dbReference type="PROSITE" id="PS50011">
    <property type="entry name" value="PROTEIN_KINASE_DOM"/>
    <property type="match status" value="1"/>
</dbReference>
<dbReference type="PROSITE" id="PS00108">
    <property type="entry name" value="PROTEIN_KINASE_ST"/>
    <property type="match status" value="1"/>
</dbReference>
<dbReference type="GO" id="GO:0005524">
    <property type="term" value="F:ATP binding"/>
    <property type="evidence" value="ECO:0007669"/>
    <property type="project" value="UniProtKB-KW"/>
</dbReference>
<dbReference type="GO" id="GO:0035556">
    <property type="term" value="P:intracellular signal transduction"/>
    <property type="evidence" value="ECO:0007669"/>
    <property type="project" value="TreeGrafter"/>
</dbReference>
<evidence type="ECO:0000313" key="5">
    <source>
        <dbReference type="EMBL" id="CAD8288522.1"/>
    </source>
</evidence>
<dbReference type="GO" id="GO:0004674">
    <property type="term" value="F:protein serine/threonine kinase activity"/>
    <property type="evidence" value="ECO:0007669"/>
    <property type="project" value="TreeGrafter"/>
</dbReference>
<organism evidence="5">
    <name type="scientific">Chlamydomonas euryale</name>
    <dbReference type="NCBI Taxonomy" id="1486919"/>
    <lineage>
        <taxon>Eukaryota</taxon>
        <taxon>Viridiplantae</taxon>
        <taxon>Chlorophyta</taxon>
        <taxon>core chlorophytes</taxon>
        <taxon>Chlorophyceae</taxon>
        <taxon>CS clade</taxon>
        <taxon>Chlamydomonadales</taxon>
        <taxon>Chlamydomonadaceae</taxon>
        <taxon>Chlamydomonas</taxon>
    </lineage>
</organism>
<dbReference type="InterPro" id="IPR011009">
    <property type="entry name" value="Kinase-like_dom_sf"/>
</dbReference>
<feature type="domain" description="Protein kinase" evidence="4">
    <location>
        <begin position="55"/>
        <end position="335"/>
    </location>
</feature>
<gene>
    <name evidence="5" type="ORF">CEUR00632_LOCUS8561</name>
</gene>
<keyword evidence="2" id="KW-0067">ATP-binding</keyword>
<dbReference type="GO" id="GO:0005737">
    <property type="term" value="C:cytoplasm"/>
    <property type="evidence" value="ECO:0007669"/>
    <property type="project" value="TreeGrafter"/>
</dbReference>
<dbReference type="SUPFAM" id="SSF56112">
    <property type="entry name" value="Protein kinase-like (PK-like)"/>
    <property type="match status" value="1"/>
</dbReference>
<evidence type="ECO:0000256" key="3">
    <source>
        <dbReference type="SAM" id="MobiDB-lite"/>
    </source>
</evidence>
<evidence type="ECO:0000259" key="4">
    <source>
        <dbReference type="PROSITE" id="PS50011"/>
    </source>
</evidence>
<dbReference type="AlphaFoldDB" id="A0A7R9VB46"/>
<dbReference type="EMBL" id="HBEC01018242">
    <property type="protein sequence ID" value="CAD8288522.1"/>
    <property type="molecule type" value="Transcribed_RNA"/>
</dbReference>
<feature type="region of interest" description="Disordered" evidence="3">
    <location>
        <begin position="1"/>
        <end position="50"/>
    </location>
</feature>
<reference evidence="5" key="1">
    <citation type="submission" date="2021-01" db="EMBL/GenBank/DDBJ databases">
        <authorList>
            <person name="Corre E."/>
            <person name="Pelletier E."/>
            <person name="Niang G."/>
            <person name="Scheremetjew M."/>
            <person name="Finn R."/>
            <person name="Kale V."/>
            <person name="Holt S."/>
            <person name="Cochrane G."/>
            <person name="Meng A."/>
            <person name="Brown T."/>
            <person name="Cohen L."/>
        </authorList>
    </citation>
    <scope>NUCLEOTIDE SEQUENCE</scope>
    <source>
        <strain evidence="5">CCMP219</strain>
    </source>
</reference>
<keyword evidence="1" id="KW-0547">Nucleotide-binding</keyword>
<dbReference type="PANTHER" id="PTHR24346:SF92">
    <property type="entry name" value="SNF1-RELATED PROTEIN KINASE 2.6"/>
    <property type="match status" value="1"/>
</dbReference>
<name>A0A7R9VB46_9CHLO</name>
<evidence type="ECO:0000256" key="2">
    <source>
        <dbReference type="ARBA" id="ARBA00022840"/>
    </source>
</evidence>
<dbReference type="InterPro" id="IPR008271">
    <property type="entry name" value="Ser/Thr_kinase_AS"/>
</dbReference>
<evidence type="ECO:0000256" key="1">
    <source>
        <dbReference type="ARBA" id="ARBA00022741"/>
    </source>
</evidence>
<dbReference type="PANTHER" id="PTHR24346">
    <property type="entry name" value="MAP/MICROTUBULE AFFINITY-REGULATING KINASE"/>
    <property type="match status" value="1"/>
</dbReference>
<dbReference type="Pfam" id="PF00069">
    <property type="entry name" value="Pkinase"/>
    <property type="match status" value="1"/>
</dbReference>
<protein>
    <recommendedName>
        <fullName evidence="4">Protein kinase domain-containing protein</fullName>
    </recommendedName>
</protein>
<dbReference type="SMART" id="SM00220">
    <property type="entry name" value="S_TKc"/>
    <property type="match status" value="1"/>
</dbReference>
<sequence length="419" mass="45882">MGCASSSPSKYEDKGGAGGGGADNRHASSSKAKSDKGGGKKSGSGQPDFGLATTHEVIKLLGRGGEGETWLVKDKETGEEVAAKLIKRPIPKAALAVIKREIKIQSDLGQGHLNLVSADEVILSKTHLGLVMEYVPGGNMVQFVTKRRETKAERGGLCLDEDEARYYFLQLLSAVEYCHKHHVAHRDLKLDNTLLTQHRPPWIKLCDFGFAKHWLQTSNMNTMRIGTPEYMGPELISSRTGYDGVKVDVWAAGVLLYVMLVGVFPFETQDDNFSNTAGLYDIWLQQIKTSWREAPNNSSAASRLSPELKDMLDRMFEVKQDARIDVAGIRAHPWLLKPLPKPLASALKSLEVEQAKIDTLVAQGAYKNSDADKMLEAMLEKAAAQAMPTEQVMRVPLSKVKRSAVIALPDAMGAIKEDA</sequence>
<dbReference type="InterPro" id="IPR000719">
    <property type="entry name" value="Prot_kinase_dom"/>
</dbReference>
<accession>A0A7R9VB46</accession>